<feature type="signal peptide" evidence="1">
    <location>
        <begin position="1"/>
        <end position="28"/>
    </location>
</feature>
<organism evidence="2 3">
    <name type="scientific">Ricinus communis</name>
    <name type="common">Castor bean</name>
    <dbReference type="NCBI Taxonomy" id="3988"/>
    <lineage>
        <taxon>Eukaryota</taxon>
        <taxon>Viridiplantae</taxon>
        <taxon>Streptophyta</taxon>
        <taxon>Embryophyta</taxon>
        <taxon>Tracheophyta</taxon>
        <taxon>Spermatophyta</taxon>
        <taxon>Magnoliopsida</taxon>
        <taxon>eudicotyledons</taxon>
        <taxon>Gunneridae</taxon>
        <taxon>Pentapetalae</taxon>
        <taxon>rosids</taxon>
        <taxon>fabids</taxon>
        <taxon>Malpighiales</taxon>
        <taxon>Euphorbiaceae</taxon>
        <taxon>Acalyphoideae</taxon>
        <taxon>Acalypheae</taxon>
        <taxon>Ricinus</taxon>
    </lineage>
</organism>
<protein>
    <submittedName>
        <fullName evidence="2">Uncharacterized protein</fullName>
    </submittedName>
</protein>
<dbReference type="Proteomes" id="UP000008311">
    <property type="component" value="Unassembled WGS sequence"/>
</dbReference>
<evidence type="ECO:0000313" key="3">
    <source>
        <dbReference type="Proteomes" id="UP000008311"/>
    </source>
</evidence>
<name>B9SF42_RICCO</name>
<dbReference type="AlphaFoldDB" id="B9SF42"/>
<dbReference type="InParanoid" id="B9SF42"/>
<reference evidence="3" key="1">
    <citation type="journal article" date="2010" name="Nat. Biotechnol.">
        <title>Draft genome sequence of the oilseed species Ricinus communis.</title>
        <authorList>
            <person name="Chan A.P."/>
            <person name="Crabtree J."/>
            <person name="Zhao Q."/>
            <person name="Lorenzi H."/>
            <person name="Orvis J."/>
            <person name="Puiu D."/>
            <person name="Melake-Berhan A."/>
            <person name="Jones K.M."/>
            <person name="Redman J."/>
            <person name="Chen G."/>
            <person name="Cahoon E.B."/>
            <person name="Gedil M."/>
            <person name="Stanke M."/>
            <person name="Haas B.J."/>
            <person name="Wortman J.R."/>
            <person name="Fraser-Liggett C.M."/>
            <person name="Ravel J."/>
            <person name="Rabinowicz P.D."/>
        </authorList>
    </citation>
    <scope>NUCLEOTIDE SEQUENCE [LARGE SCALE GENOMIC DNA]</scope>
    <source>
        <strain evidence="3">cv. Hale</strain>
    </source>
</reference>
<feature type="chain" id="PRO_5002891388" evidence="1">
    <location>
        <begin position="29"/>
        <end position="113"/>
    </location>
</feature>
<keyword evidence="1" id="KW-0732">Signal</keyword>
<proteinExistence type="predicted"/>
<dbReference type="EMBL" id="EQ973941">
    <property type="protein sequence ID" value="EEF37819.1"/>
    <property type="molecule type" value="Genomic_DNA"/>
</dbReference>
<evidence type="ECO:0000313" key="2">
    <source>
        <dbReference type="EMBL" id="EEF37819.1"/>
    </source>
</evidence>
<keyword evidence="3" id="KW-1185">Reference proteome</keyword>
<accession>B9SF42</accession>
<sequence length="113" mass="12295">MANKSITESFSSTWLMLSFLLIVSIAESRPFLGTGLIGKKATIESESVYGMNSGDTCFAVRCSNCLLSSLIPSIPISNVLISLLVNGFVLMAQQAYNHRLPSILILKHMQVIT</sequence>
<evidence type="ECO:0000256" key="1">
    <source>
        <dbReference type="SAM" id="SignalP"/>
    </source>
</evidence>
<gene>
    <name evidence="2" type="ORF">RCOM_1213630</name>
</gene>